<feature type="non-terminal residue" evidence="1">
    <location>
        <position position="1"/>
    </location>
</feature>
<feature type="non-terminal residue" evidence="1">
    <location>
        <position position="73"/>
    </location>
</feature>
<sequence length="73" mass="8284">RSPEHHLSDDEILRTCHVPVFNRGLGGTFLRSTEEWVNPSKNHFRAAPATADTQRLRHSGKKNLPNSIVVRNN</sequence>
<keyword evidence="2" id="KW-1185">Reference proteome</keyword>
<protein>
    <submittedName>
        <fullName evidence="1">Uncharacterized protein</fullName>
    </submittedName>
</protein>
<dbReference type="EMBL" id="JABSTQ010009257">
    <property type="protein sequence ID" value="KAG0431109.1"/>
    <property type="molecule type" value="Genomic_DNA"/>
</dbReference>
<dbReference type="Proteomes" id="UP000805193">
    <property type="component" value="Unassembled WGS sequence"/>
</dbReference>
<accession>A0AC60QAP9</accession>
<evidence type="ECO:0000313" key="2">
    <source>
        <dbReference type="Proteomes" id="UP000805193"/>
    </source>
</evidence>
<gene>
    <name evidence="1" type="ORF">HPB47_022088</name>
</gene>
<reference evidence="1 2" key="1">
    <citation type="journal article" date="2020" name="Cell">
        <title>Large-Scale Comparative Analyses of Tick Genomes Elucidate Their Genetic Diversity and Vector Capacities.</title>
        <authorList>
            <consortium name="Tick Genome and Microbiome Consortium (TIGMIC)"/>
            <person name="Jia N."/>
            <person name="Wang J."/>
            <person name="Shi W."/>
            <person name="Du L."/>
            <person name="Sun Y."/>
            <person name="Zhan W."/>
            <person name="Jiang J.F."/>
            <person name="Wang Q."/>
            <person name="Zhang B."/>
            <person name="Ji P."/>
            <person name="Bell-Sakyi L."/>
            <person name="Cui X.M."/>
            <person name="Yuan T.T."/>
            <person name="Jiang B.G."/>
            <person name="Yang W.F."/>
            <person name="Lam T.T."/>
            <person name="Chang Q.C."/>
            <person name="Ding S.J."/>
            <person name="Wang X.J."/>
            <person name="Zhu J.G."/>
            <person name="Ruan X.D."/>
            <person name="Zhao L."/>
            <person name="Wei J.T."/>
            <person name="Ye R.Z."/>
            <person name="Que T.C."/>
            <person name="Du C.H."/>
            <person name="Zhou Y.H."/>
            <person name="Cheng J.X."/>
            <person name="Dai P.F."/>
            <person name="Guo W.B."/>
            <person name="Han X.H."/>
            <person name="Huang E.J."/>
            <person name="Li L.F."/>
            <person name="Wei W."/>
            <person name="Gao Y.C."/>
            <person name="Liu J.Z."/>
            <person name="Shao H.Z."/>
            <person name="Wang X."/>
            <person name="Wang C.C."/>
            <person name="Yang T.C."/>
            <person name="Huo Q.B."/>
            <person name="Li W."/>
            <person name="Chen H.Y."/>
            <person name="Chen S.E."/>
            <person name="Zhou L.G."/>
            <person name="Ni X.B."/>
            <person name="Tian J.H."/>
            <person name="Sheng Y."/>
            <person name="Liu T."/>
            <person name="Pan Y.S."/>
            <person name="Xia L.Y."/>
            <person name="Li J."/>
            <person name="Zhao F."/>
            <person name="Cao W.C."/>
        </authorList>
    </citation>
    <scope>NUCLEOTIDE SEQUENCE [LARGE SCALE GENOMIC DNA]</scope>
    <source>
        <strain evidence="1">Iper-2018</strain>
    </source>
</reference>
<organism evidence="1 2">
    <name type="scientific">Ixodes persulcatus</name>
    <name type="common">Taiga tick</name>
    <dbReference type="NCBI Taxonomy" id="34615"/>
    <lineage>
        <taxon>Eukaryota</taxon>
        <taxon>Metazoa</taxon>
        <taxon>Ecdysozoa</taxon>
        <taxon>Arthropoda</taxon>
        <taxon>Chelicerata</taxon>
        <taxon>Arachnida</taxon>
        <taxon>Acari</taxon>
        <taxon>Parasitiformes</taxon>
        <taxon>Ixodida</taxon>
        <taxon>Ixodoidea</taxon>
        <taxon>Ixodidae</taxon>
        <taxon>Ixodinae</taxon>
        <taxon>Ixodes</taxon>
    </lineage>
</organism>
<comment type="caution">
    <text evidence="1">The sequence shown here is derived from an EMBL/GenBank/DDBJ whole genome shotgun (WGS) entry which is preliminary data.</text>
</comment>
<name>A0AC60QAP9_IXOPE</name>
<evidence type="ECO:0000313" key="1">
    <source>
        <dbReference type="EMBL" id="KAG0431109.1"/>
    </source>
</evidence>
<proteinExistence type="predicted"/>